<dbReference type="PANTHER" id="PTHR47843:SF7">
    <property type="entry name" value="BTB DOMAIN-CONTAINING PROTEIN"/>
    <property type="match status" value="1"/>
</dbReference>
<dbReference type="PROSITE" id="PS50097">
    <property type="entry name" value="BTB"/>
    <property type="match status" value="1"/>
</dbReference>
<feature type="region of interest" description="Disordered" evidence="1">
    <location>
        <begin position="222"/>
        <end position="275"/>
    </location>
</feature>
<organism evidence="3 4">
    <name type="scientific">Fonsecaea multimorphosa CBS 102226</name>
    <dbReference type="NCBI Taxonomy" id="1442371"/>
    <lineage>
        <taxon>Eukaryota</taxon>
        <taxon>Fungi</taxon>
        <taxon>Dikarya</taxon>
        <taxon>Ascomycota</taxon>
        <taxon>Pezizomycotina</taxon>
        <taxon>Eurotiomycetes</taxon>
        <taxon>Chaetothyriomycetidae</taxon>
        <taxon>Chaetothyriales</taxon>
        <taxon>Herpotrichiellaceae</taxon>
        <taxon>Fonsecaea</taxon>
    </lineage>
</organism>
<sequence length="445" mass="48820">MNQATSATRPQSPRVEEQTTTGAQKGKSKLTAGDGPRREGAEVENENPRDSEEGSAEHEVEEDEEDEEEEDEDEEEDDDDDDDEVDNFTTSEIVTVYVGPKRKRFHLHRDLICQRSPFMEKCLQKNRFDEGYKNELYLPEDDPKAFSIVVEWIYRGRLPVFGNFGTSASSGGSAATAARATTGLDMCDMSAAYCMADKFGMEELQNGIMDCIRTNYRLGSGSGSGSGGGHNHSHIHHIIGSGHSSRESSRPSFVSSLSAAGADRDAHTGSDPALSPNLRPNYSALALVHLHGPHKSPLKRFFIEHLVHHMMTFPRHYHDQTRKGVADDSDRAEFEDLFKIPELSMLIMRKVWQWQIEKFGDPARDKGCAFHVHSTTQCDSKVRSASAMAGKGSTGSRPIGSGLGGSPSTHPAVILQNLARTQQGQAGWMSGSSTSLGGWHPGVGW</sequence>
<gene>
    <name evidence="3" type="ORF">Z520_00979</name>
</gene>
<reference evidence="3 4" key="1">
    <citation type="submission" date="2015-01" db="EMBL/GenBank/DDBJ databases">
        <title>The Genome Sequence of Fonsecaea multimorphosa CBS 102226.</title>
        <authorList>
            <consortium name="The Broad Institute Genomics Platform"/>
            <person name="Cuomo C."/>
            <person name="de Hoog S."/>
            <person name="Gorbushina A."/>
            <person name="Stielow B."/>
            <person name="Teixiera M."/>
            <person name="Abouelleil A."/>
            <person name="Chapman S.B."/>
            <person name="Priest M."/>
            <person name="Young S.K."/>
            <person name="Wortman J."/>
            <person name="Nusbaum C."/>
            <person name="Birren B."/>
        </authorList>
    </citation>
    <scope>NUCLEOTIDE SEQUENCE [LARGE SCALE GENOMIC DNA]</scope>
    <source>
        <strain evidence="3 4">CBS 102226</strain>
    </source>
</reference>
<feature type="region of interest" description="Disordered" evidence="1">
    <location>
        <begin position="1"/>
        <end position="92"/>
    </location>
</feature>
<accession>A0A0D2L0H7</accession>
<dbReference type="RefSeq" id="XP_016636636.1">
    <property type="nucleotide sequence ID" value="XM_016771497.1"/>
</dbReference>
<dbReference type="PANTHER" id="PTHR47843">
    <property type="entry name" value="BTB DOMAIN-CONTAINING PROTEIN-RELATED"/>
    <property type="match status" value="1"/>
</dbReference>
<dbReference type="OrthoDB" id="1022638at2759"/>
<feature type="compositionally biased region" description="Basic and acidic residues" evidence="1">
    <location>
        <begin position="35"/>
        <end position="58"/>
    </location>
</feature>
<dbReference type="CDD" id="cd18186">
    <property type="entry name" value="BTB_POZ_ZBTB_KLHL-like"/>
    <property type="match status" value="1"/>
</dbReference>
<dbReference type="AlphaFoldDB" id="A0A0D2L0H7"/>
<dbReference type="EMBL" id="KN848063">
    <property type="protein sequence ID" value="KIY02514.1"/>
    <property type="molecule type" value="Genomic_DNA"/>
</dbReference>
<protein>
    <recommendedName>
        <fullName evidence="2">BTB domain-containing protein</fullName>
    </recommendedName>
</protein>
<dbReference type="VEuPathDB" id="FungiDB:Z520_00979"/>
<name>A0A0D2L0H7_9EURO</name>
<dbReference type="Gene3D" id="3.30.710.10">
    <property type="entry name" value="Potassium Channel Kv1.1, Chain A"/>
    <property type="match status" value="1"/>
</dbReference>
<dbReference type="Pfam" id="PF00651">
    <property type="entry name" value="BTB"/>
    <property type="match status" value="1"/>
</dbReference>
<dbReference type="GeneID" id="27706725"/>
<feature type="compositionally biased region" description="Polar residues" evidence="1">
    <location>
        <begin position="1"/>
        <end position="11"/>
    </location>
</feature>
<feature type="compositionally biased region" description="Acidic residues" evidence="1">
    <location>
        <begin position="59"/>
        <end position="86"/>
    </location>
</feature>
<feature type="region of interest" description="Disordered" evidence="1">
    <location>
        <begin position="424"/>
        <end position="445"/>
    </location>
</feature>
<proteinExistence type="predicted"/>
<evidence type="ECO:0000313" key="3">
    <source>
        <dbReference type="EMBL" id="KIY02514.1"/>
    </source>
</evidence>
<dbReference type="STRING" id="1442371.A0A0D2L0H7"/>
<feature type="region of interest" description="Disordered" evidence="1">
    <location>
        <begin position="388"/>
        <end position="410"/>
    </location>
</feature>
<dbReference type="InterPro" id="IPR000210">
    <property type="entry name" value="BTB/POZ_dom"/>
</dbReference>
<evidence type="ECO:0000259" key="2">
    <source>
        <dbReference type="PROSITE" id="PS50097"/>
    </source>
</evidence>
<feature type="compositionally biased region" description="Polar residues" evidence="1">
    <location>
        <begin position="424"/>
        <end position="436"/>
    </location>
</feature>
<dbReference type="Proteomes" id="UP000053411">
    <property type="component" value="Unassembled WGS sequence"/>
</dbReference>
<evidence type="ECO:0000256" key="1">
    <source>
        <dbReference type="SAM" id="MobiDB-lite"/>
    </source>
</evidence>
<evidence type="ECO:0000313" key="4">
    <source>
        <dbReference type="Proteomes" id="UP000053411"/>
    </source>
</evidence>
<dbReference type="InterPro" id="IPR011333">
    <property type="entry name" value="SKP1/BTB/POZ_sf"/>
</dbReference>
<dbReference type="SUPFAM" id="SSF54695">
    <property type="entry name" value="POZ domain"/>
    <property type="match status" value="1"/>
</dbReference>
<feature type="domain" description="BTB" evidence="2">
    <location>
        <begin position="92"/>
        <end position="162"/>
    </location>
</feature>
<keyword evidence="4" id="KW-1185">Reference proteome</keyword>